<evidence type="ECO:0000313" key="1">
    <source>
        <dbReference type="EMBL" id="CAA9497191.1"/>
    </source>
</evidence>
<dbReference type="EMBL" id="CADCVP010000177">
    <property type="protein sequence ID" value="CAA9497191.1"/>
    <property type="molecule type" value="Genomic_DNA"/>
</dbReference>
<dbReference type="InterPro" id="IPR009351">
    <property type="entry name" value="AlkZ-like"/>
</dbReference>
<sequence length="333" mass="35988">MSGMEERLRWFSYGRQRLGRAGRDPDAVLADVIGVYSTHPTGPLSLLARCDPFDADAYRALDAVRLPAMRGSIHLLPHASAHLVFRATRHVSREPELPPGFTPEEYASLRAALLAAAREPVTARELREATAATTTLAPILSALTREGVLLRLGAQGLRSNELFYVAATVAEADADESLAWLADQYLRAFGPARPEDFQWWAGVSARRARTALETVDTEDLEDGLLLRRADAAAFDRAAPVSGTVDLLPKWDCYTMGYPTGSRGRFADADIAADLYEESGDARPMVLVDGAAAGTWGVRPGGGLEFELDLYGDPGPSARAALEARADAIRRLLA</sequence>
<gene>
    <name evidence="1" type="ORF">AVDCRST_MAG69-1679</name>
</gene>
<proteinExistence type="predicted"/>
<reference evidence="1" key="1">
    <citation type="submission" date="2020-02" db="EMBL/GenBank/DDBJ databases">
        <authorList>
            <person name="Meier V. D."/>
        </authorList>
    </citation>
    <scope>NUCLEOTIDE SEQUENCE</scope>
    <source>
        <strain evidence="1">AVDCRST_MAG69</strain>
    </source>
</reference>
<accession>A0A6J4SM82</accession>
<evidence type="ECO:0008006" key="2">
    <source>
        <dbReference type="Google" id="ProtNLM"/>
    </source>
</evidence>
<protein>
    <recommendedName>
        <fullName evidence="2">Winged helix DNA-binding domain-containing protein</fullName>
    </recommendedName>
</protein>
<dbReference type="Pfam" id="PF06224">
    <property type="entry name" value="AlkZ-like"/>
    <property type="match status" value="1"/>
</dbReference>
<name>A0A6J4SM82_9ACTN</name>
<organism evidence="1">
    <name type="scientific">uncultured Solirubrobacteraceae bacterium</name>
    <dbReference type="NCBI Taxonomy" id="1162706"/>
    <lineage>
        <taxon>Bacteria</taxon>
        <taxon>Bacillati</taxon>
        <taxon>Actinomycetota</taxon>
        <taxon>Thermoleophilia</taxon>
        <taxon>Solirubrobacterales</taxon>
        <taxon>Solirubrobacteraceae</taxon>
        <taxon>environmental samples</taxon>
    </lineage>
</organism>
<dbReference type="PANTHER" id="PTHR38479:SF2">
    <property type="entry name" value="WINGED HELIX DNA-BINDING DOMAIN-CONTAINING PROTEIN"/>
    <property type="match status" value="1"/>
</dbReference>
<dbReference type="AlphaFoldDB" id="A0A6J4SM82"/>
<dbReference type="PANTHER" id="PTHR38479">
    <property type="entry name" value="LMO0824 PROTEIN"/>
    <property type="match status" value="1"/>
</dbReference>